<name>A0AAD7JXA9_9AGAR</name>
<feature type="domain" description="DUF6533" evidence="3">
    <location>
        <begin position="20"/>
        <end position="63"/>
    </location>
</feature>
<keyword evidence="2" id="KW-0812">Transmembrane</keyword>
<dbReference type="AlphaFoldDB" id="A0AAD7JXA9"/>
<organism evidence="4 5">
    <name type="scientific">Mycena metata</name>
    <dbReference type="NCBI Taxonomy" id="1033252"/>
    <lineage>
        <taxon>Eukaryota</taxon>
        <taxon>Fungi</taxon>
        <taxon>Dikarya</taxon>
        <taxon>Basidiomycota</taxon>
        <taxon>Agaricomycotina</taxon>
        <taxon>Agaricomycetes</taxon>
        <taxon>Agaricomycetidae</taxon>
        <taxon>Agaricales</taxon>
        <taxon>Marasmiineae</taxon>
        <taxon>Mycenaceae</taxon>
        <taxon>Mycena</taxon>
    </lineage>
</organism>
<reference evidence="4" key="1">
    <citation type="submission" date="2023-03" db="EMBL/GenBank/DDBJ databases">
        <title>Massive genome expansion in bonnet fungi (Mycena s.s.) driven by repeated elements and novel gene families across ecological guilds.</title>
        <authorList>
            <consortium name="Lawrence Berkeley National Laboratory"/>
            <person name="Harder C.B."/>
            <person name="Miyauchi S."/>
            <person name="Viragh M."/>
            <person name="Kuo A."/>
            <person name="Thoen E."/>
            <person name="Andreopoulos B."/>
            <person name="Lu D."/>
            <person name="Skrede I."/>
            <person name="Drula E."/>
            <person name="Henrissat B."/>
            <person name="Morin E."/>
            <person name="Kohler A."/>
            <person name="Barry K."/>
            <person name="LaButti K."/>
            <person name="Morin E."/>
            <person name="Salamov A."/>
            <person name="Lipzen A."/>
            <person name="Mereny Z."/>
            <person name="Hegedus B."/>
            <person name="Baldrian P."/>
            <person name="Stursova M."/>
            <person name="Weitz H."/>
            <person name="Taylor A."/>
            <person name="Grigoriev I.V."/>
            <person name="Nagy L.G."/>
            <person name="Martin F."/>
            <person name="Kauserud H."/>
        </authorList>
    </citation>
    <scope>NUCLEOTIDE SEQUENCE</scope>
    <source>
        <strain evidence="4">CBHHK182m</strain>
    </source>
</reference>
<comment type="caution">
    <text evidence="4">The sequence shown here is derived from an EMBL/GenBank/DDBJ whole genome shotgun (WGS) entry which is preliminary data.</text>
</comment>
<evidence type="ECO:0000313" key="4">
    <source>
        <dbReference type="EMBL" id="KAJ7773861.1"/>
    </source>
</evidence>
<feature type="transmembrane region" description="Helical" evidence="2">
    <location>
        <begin position="86"/>
        <end position="106"/>
    </location>
</feature>
<protein>
    <recommendedName>
        <fullName evidence="3">DUF6533 domain-containing protein</fullName>
    </recommendedName>
</protein>
<feature type="transmembrane region" description="Helical" evidence="2">
    <location>
        <begin position="211"/>
        <end position="228"/>
    </location>
</feature>
<evidence type="ECO:0000259" key="3">
    <source>
        <dbReference type="Pfam" id="PF20151"/>
    </source>
</evidence>
<dbReference type="Pfam" id="PF20151">
    <property type="entry name" value="DUF6533"/>
    <property type="match status" value="1"/>
</dbReference>
<feature type="transmembrane region" description="Helical" evidence="2">
    <location>
        <begin position="118"/>
        <end position="140"/>
    </location>
</feature>
<feature type="transmembrane region" description="Helical" evidence="2">
    <location>
        <begin position="167"/>
        <end position="191"/>
    </location>
</feature>
<keyword evidence="2" id="KW-0472">Membrane</keyword>
<dbReference type="Proteomes" id="UP001215598">
    <property type="component" value="Unassembled WGS sequence"/>
</dbReference>
<dbReference type="EMBL" id="JARKIB010000012">
    <property type="protein sequence ID" value="KAJ7773861.1"/>
    <property type="molecule type" value="Genomic_DNA"/>
</dbReference>
<gene>
    <name evidence="4" type="ORF">B0H16DRAFT_113702</name>
</gene>
<keyword evidence="5" id="KW-1185">Reference proteome</keyword>
<feature type="transmembrane region" description="Helical" evidence="2">
    <location>
        <begin position="47"/>
        <end position="74"/>
    </location>
</feature>
<evidence type="ECO:0000313" key="5">
    <source>
        <dbReference type="Proteomes" id="UP001215598"/>
    </source>
</evidence>
<dbReference type="InterPro" id="IPR045340">
    <property type="entry name" value="DUF6533"/>
</dbReference>
<feature type="region of interest" description="Disordered" evidence="1">
    <location>
        <begin position="278"/>
        <end position="298"/>
    </location>
</feature>
<sequence>MDPQEIHVWEVAVRGHENRVIALTVMVWDHLITLEDERQLFWKRRPWTLATFFFLWNRYVGLILAIFGVIVALWPNPSDSVGSSWLLVEAWLGVSISWSAQVILQLRIYALYDASPQIRAILISTFTVEVLTAIVVFGVASADNKFKVFAETIASLVRCNATVIPSWLWVFWLAVASFEFLLCVLAIYKGYHRVKSIGPQTLHHILVRDSVMFYLAIQVIYACNLISWVNHPKITLDLTTGLAIALPSVLSNRMLINVRHALYAPNRLDSPSDISLEEISIRPPPGSPNPDNDDNLIT</sequence>
<accession>A0AAD7JXA9</accession>
<feature type="transmembrane region" description="Helical" evidence="2">
    <location>
        <begin position="234"/>
        <end position="250"/>
    </location>
</feature>
<evidence type="ECO:0000256" key="1">
    <source>
        <dbReference type="SAM" id="MobiDB-lite"/>
    </source>
</evidence>
<keyword evidence="2" id="KW-1133">Transmembrane helix</keyword>
<proteinExistence type="predicted"/>
<evidence type="ECO:0000256" key="2">
    <source>
        <dbReference type="SAM" id="Phobius"/>
    </source>
</evidence>